<gene>
    <name evidence="8 12" type="primary">aroE</name>
    <name evidence="12" type="ORF">E6W36_06875</name>
</gene>
<dbReference type="PANTHER" id="PTHR21089">
    <property type="entry name" value="SHIKIMATE DEHYDROGENASE"/>
    <property type="match status" value="1"/>
</dbReference>
<evidence type="ECO:0000256" key="5">
    <source>
        <dbReference type="ARBA" id="ARBA00023002"/>
    </source>
</evidence>
<feature type="binding site" evidence="8">
    <location>
        <position position="242"/>
    </location>
    <ligand>
        <name>NADP(+)</name>
        <dbReference type="ChEBI" id="CHEBI:58349"/>
    </ligand>
</feature>
<keyword evidence="13" id="KW-1185">Reference proteome</keyword>
<proteinExistence type="inferred from homology"/>
<comment type="subunit">
    <text evidence="8">Homodimer.</text>
</comment>
<feature type="binding site" evidence="8">
    <location>
        <position position="272"/>
    </location>
    <ligand>
        <name>shikimate</name>
        <dbReference type="ChEBI" id="CHEBI:36208"/>
    </ligand>
</feature>
<protein>
    <recommendedName>
        <fullName evidence="2 8">Shikimate dehydrogenase (NADP(+))</fullName>
        <shortName evidence="8">SDH</shortName>
        <ecNumber evidence="2 8">1.1.1.25</ecNumber>
    </recommendedName>
</protein>
<dbReference type="InterPro" id="IPR041121">
    <property type="entry name" value="SDH_C"/>
</dbReference>
<dbReference type="InterPro" id="IPR013708">
    <property type="entry name" value="Shikimate_DH-bd_N"/>
</dbReference>
<dbReference type="Pfam" id="PF18317">
    <property type="entry name" value="SDH_C"/>
    <property type="match status" value="1"/>
</dbReference>
<feature type="binding site" evidence="8">
    <location>
        <position position="128"/>
    </location>
    <ligand>
        <name>shikimate</name>
        <dbReference type="ChEBI" id="CHEBI:36208"/>
    </ligand>
</feature>
<dbReference type="GO" id="GO:0004764">
    <property type="term" value="F:shikimate 3-dehydrogenase (NADP+) activity"/>
    <property type="evidence" value="ECO:0007669"/>
    <property type="project" value="UniProtKB-UniRule"/>
</dbReference>
<dbReference type="Pfam" id="PF08501">
    <property type="entry name" value="Shikimate_dh_N"/>
    <property type="match status" value="1"/>
</dbReference>
<dbReference type="GO" id="GO:0008652">
    <property type="term" value="P:amino acid biosynthetic process"/>
    <property type="evidence" value="ECO:0007669"/>
    <property type="project" value="UniProtKB-KW"/>
</dbReference>
<dbReference type="Gene3D" id="3.40.50.720">
    <property type="entry name" value="NAD(P)-binding Rossmann-like Domain"/>
    <property type="match status" value="1"/>
</dbReference>
<sequence length="298" mass="30983">MGLPLLAFLQFLRLRGFCRHDVGSAHSPVAGVMGDPVIHSASPRIHGTWLQQTGIDGHYVRLPVRGVDLPAALAALPALGFRGVNLTLPHKEQALRLVDDIAGPAVAIGALNVVTVGPDGRLTGHNTDVEGVLAPLAPFDLEDRPVCVLGAGGAARAVLAALSARRVGEVRLINRSVVRGQALLEHFGHVGWVGDWATVAQGYRGAALIINASSLGMVGQPPLPVEALQLAEAARDAVVFDIVYKPLETALLTAARAQGLATIDGLAMLLAQAAPAFKLFFGVAAPTDHAALRAMLTA</sequence>
<dbReference type="NCBIfam" id="TIGR00507">
    <property type="entry name" value="aroE"/>
    <property type="match status" value="1"/>
</dbReference>
<keyword evidence="5 8" id="KW-0560">Oxidoreductase</keyword>
<evidence type="ECO:0000259" key="10">
    <source>
        <dbReference type="Pfam" id="PF08501"/>
    </source>
</evidence>
<keyword evidence="3 8" id="KW-0028">Amino-acid biosynthesis</keyword>
<reference evidence="13" key="1">
    <citation type="submission" date="2019-04" db="EMBL/GenBank/DDBJ databases">
        <title>Complete genome sequence of Sphingomonas sp. W1-2-3.</title>
        <authorList>
            <person name="Im W.T."/>
        </authorList>
    </citation>
    <scope>NUCLEOTIDE SEQUENCE [LARGE SCALE GENOMIC DNA]</scope>
    <source>
        <strain evidence="13">W1-2-3</strain>
    </source>
</reference>
<evidence type="ECO:0000256" key="6">
    <source>
        <dbReference type="ARBA" id="ARBA00023141"/>
    </source>
</evidence>
<name>A0A4D7BYX6_9SPHN</name>
<dbReference type="InterPro" id="IPR011342">
    <property type="entry name" value="Shikimate_DH"/>
</dbReference>
<feature type="domain" description="SDH C-terminal" evidence="11">
    <location>
        <begin position="265"/>
        <end position="288"/>
    </location>
</feature>
<evidence type="ECO:0000259" key="9">
    <source>
        <dbReference type="Pfam" id="PF01488"/>
    </source>
</evidence>
<comment type="pathway">
    <text evidence="1 8">Metabolic intermediate biosynthesis; chorismate biosynthesis; chorismate from D-erythrose 4-phosphate and phosphoenolpyruvate: step 4/7.</text>
</comment>
<comment type="caution">
    <text evidence="8">Lacks conserved residue(s) required for the propagation of feature annotation.</text>
</comment>
<dbReference type="GO" id="GO:0050661">
    <property type="term" value="F:NADP binding"/>
    <property type="evidence" value="ECO:0007669"/>
    <property type="project" value="InterPro"/>
</dbReference>
<evidence type="ECO:0000256" key="8">
    <source>
        <dbReference type="HAMAP-Rule" id="MF_00222"/>
    </source>
</evidence>
<evidence type="ECO:0000256" key="4">
    <source>
        <dbReference type="ARBA" id="ARBA00022857"/>
    </source>
</evidence>
<dbReference type="GO" id="GO:0009073">
    <property type="term" value="P:aromatic amino acid family biosynthetic process"/>
    <property type="evidence" value="ECO:0007669"/>
    <property type="project" value="UniProtKB-KW"/>
</dbReference>
<dbReference type="SUPFAM" id="SSF51735">
    <property type="entry name" value="NAD(P)-binding Rossmann-fold domains"/>
    <property type="match status" value="1"/>
</dbReference>
<organism evidence="12 13">
    <name type="scientific">Hankyongella ginsenosidimutans</name>
    <dbReference type="NCBI Taxonomy" id="1763828"/>
    <lineage>
        <taxon>Bacteria</taxon>
        <taxon>Pseudomonadati</taxon>
        <taxon>Pseudomonadota</taxon>
        <taxon>Alphaproteobacteria</taxon>
        <taxon>Sphingomonadales</taxon>
        <taxon>Sphingomonadaceae</taxon>
        <taxon>Hankyongella</taxon>
    </lineage>
</organism>
<feature type="active site" description="Proton acceptor" evidence="8">
    <location>
        <position position="91"/>
    </location>
</feature>
<dbReference type="AlphaFoldDB" id="A0A4D7BYX6"/>
<dbReference type="Proteomes" id="UP000298714">
    <property type="component" value="Chromosome"/>
</dbReference>
<dbReference type="EMBL" id="CP039704">
    <property type="protein sequence ID" value="QCI80529.1"/>
    <property type="molecule type" value="Genomic_DNA"/>
</dbReference>
<keyword evidence="6 8" id="KW-0057">Aromatic amino acid biosynthesis</keyword>
<dbReference type="Gene3D" id="3.40.50.10860">
    <property type="entry name" value="Leucine Dehydrogenase, chain A, domain 1"/>
    <property type="match status" value="1"/>
</dbReference>
<keyword evidence="4 8" id="KW-0521">NADP</keyword>
<dbReference type="HAMAP" id="MF_00222">
    <property type="entry name" value="Shikimate_DH_AroE"/>
    <property type="match status" value="1"/>
</dbReference>
<comment type="similarity">
    <text evidence="8">Belongs to the shikimate dehydrogenase family.</text>
</comment>
<feature type="binding site" evidence="8">
    <location>
        <begin position="40"/>
        <end position="42"/>
    </location>
    <ligand>
        <name>shikimate</name>
        <dbReference type="ChEBI" id="CHEBI:36208"/>
    </ligand>
</feature>
<comment type="catalytic activity">
    <reaction evidence="7 8">
        <text>shikimate + NADP(+) = 3-dehydroshikimate + NADPH + H(+)</text>
        <dbReference type="Rhea" id="RHEA:17737"/>
        <dbReference type="ChEBI" id="CHEBI:15378"/>
        <dbReference type="ChEBI" id="CHEBI:16630"/>
        <dbReference type="ChEBI" id="CHEBI:36208"/>
        <dbReference type="ChEBI" id="CHEBI:57783"/>
        <dbReference type="ChEBI" id="CHEBI:58349"/>
        <dbReference type="EC" id="1.1.1.25"/>
    </reaction>
</comment>
<feature type="binding site" evidence="8">
    <location>
        <position position="244"/>
    </location>
    <ligand>
        <name>shikimate</name>
        <dbReference type="ChEBI" id="CHEBI:36208"/>
    </ligand>
</feature>
<dbReference type="GO" id="GO:0009423">
    <property type="term" value="P:chorismate biosynthetic process"/>
    <property type="evidence" value="ECO:0007669"/>
    <property type="project" value="UniProtKB-UniRule"/>
</dbReference>
<feature type="domain" description="Shikimate dehydrogenase substrate binding N-terminal" evidence="10">
    <location>
        <begin position="32"/>
        <end position="114"/>
    </location>
</feature>
<evidence type="ECO:0000256" key="7">
    <source>
        <dbReference type="ARBA" id="ARBA00049442"/>
    </source>
</evidence>
<evidence type="ECO:0000313" key="12">
    <source>
        <dbReference type="EMBL" id="QCI80529.1"/>
    </source>
</evidence>
<dbReference type="InterPro" id="IPR036291">
    <property type="entry name" value="NAD(P)-bd_dom_sf"/>
</dbReference>
<evidence type="ECO:0000313" key="13">
    <source>
        <dbReference type="Proteomes" id="UP000298714"/>
    </source>
</evidence>
<evidence type="ECO:0000256" key="2">
    <source>
        <dbReference type="ARBA" id="ARBA00012962"/>
    </source>
</evidence>
<evidence type="ECO:0000256" key="3">
    <source>
        <dbReference type="ARBA" id="ARBA00022605"/>
    </source>
</evidence>
<comment type="function">
    <text evidence="8">Involved in the biosynthesis of the chorismate, which leads to the biosynthesis of aromatic amino acids. Catalyzes the reversible NADPH linked reduction of 3-dehydroshikimate (DHSA) to yield shikimate (SA).</text>
</comment>
<feature type="binding site" evidence="8">
    <location>
        <position position="112"/>
    </location>
    <ligand>
        <name>shikimate</name>
        <dbReference type="ChEBI" id="CHEBI:36208"/>
    </ligand>
</feature>
<dbReference type="GO" id="GO:0005829">
    <property type="term" value="C:cytosol"/>
    <property type="evidence" value="ECO:0007669"/>
    <property type="project" value="TreeGrafter"/>
</dbReference>
<dbReference type="GO" id="GO:0019632">
    <property type="term" value="P:shikimate metabolic process"/>
    <property type="evidence" value="ECO:0007669"/>
    <property type="project" value="InterPro"/>
</dbReference>
<dbReference type="UniPathway" id="UPA00053">
    <property type="reaction ID" value="UER00087"/>
</dbReference>
<feature type="domain" description="Quinate/shikimate 5-dehydrogenase/glutamyl-tRNA reductase" evidence="9">
    <location>
        <begin position="140"/>
        <end position="190"/>
    </location>
</feature>
<dbReference type="SUPFAM" id="SSF53223">
    <property type="entry name" value="Aminoacid dehydrogenase-like, N-terminal domain"/>
    <property type="match status" value="1"/>
</dbReference>
<dbReference type="InterPro" id="IPR022893">
    <property type="entry name" value="Shikimate_DH_fam"/>
</dbReference>
<dbReference type="PANTHER" id="PTHR21089:SF1">
    <property type="entry name" value="BIFUNCTIONAL 3-DEHYDROQUINATE DEHYDRATASE_SHIKIMATE DEHYDROGENASE, CHLOROPLASTIC"/>
    <property type="match status" value="1"/>
</dbReference>
<feature type="binding site" evidence="8">
    <location>
        <position position="265"/>
    </location>
    <ligand>
        <name>NADP(+)</name>
        <dbReference type="ChEBI" id="CHEBI:58349"/>
    </ligand>
</feature>
<feature type="binding site" evidence="8">
    <location>
        <position position="87"/>
    </location>
    <ligand>
        <name>shikimate</name>
        <dbReference type="ChEBI" id="CHEBI:36208"/>
    </ligand>
</feature>
<dbReference type="KEGG" id="hgn:E6W36_06875"/>
<dbReference type="EC" id="1.1.1.25" evidence="2 8"/>
<dbReference type="Pfam" id="PF01488">
    <property type="entry name" value="Shikimate_DH"/>
    <property type="match status" value="1"/>
</dbReference>
<accession>A0A4D7BYX6</accession>
<dbReference type="CDD" id="cd01065">
    <property type="entry name" value="NAD_bind_Shikimate_DH"/>
    <property type="match status" value="1"/>
</dbReference>
<dbReference type="InterPro" id="IPR006151">
    <property type="entry name" value="Shikm_DH/Glu-tRNA_Rdtase"/>
</dbReference>
<dbReference type="InterPro" id="IPR046346">
    <property type="entry name" value="Aminoacid_DH-like_N_sf"/>
</dbReference>
<feature type="binding site" evidence="8">
    <location>
        <begin position="150"/>
        <end position="154"/>
    </location>
    <ligand>
        <name>NADP(+)</name>
        <dbReference type="ChEBI" id="CHEBI:58349"/>
    </ligand>
</feature>
<evidence type="ECO:0000259" key="11">
    <source>
        <dbReference type="Pfam" id="PF18317"/>
    </source>
</evidence>
<evidence type="ECO:0000256" key="1">
    <source>
        <dbReference type="ARBA" id="ARBA00004871"/>
    </source>
</evidence>